<evidence type="ECO:0000313" key="3">
    <source>
        <dbReference type="Proteomes" id="UP000319663"/>
    </source>
</evidence>
<gene>
    <name evidence="2" type="ORF">MPDQ_007882</name>
</gene>
<dbReference type="STRING" id="5098.A0A507R526"/>
<accession>A0A507R526</accession>
<comment type="caution">
    <text evidence="2">The sequence shown here is derived from an EMBL/GenBank/DDBJ whole genome shotgun (WGS) entry which is preliminary data.</text>
</comment>
<name>A0A507R526_MONPU</name>
<evidence type="ECO:0000256" key="1">
    <source>
        <dbReference type="SAM" id="MobiDB-lite"/>
    </source>
</evidence>
<reference evidence="2 3" key="1">
    <citation type="submission" date="2019-06" db="EMBL/GenBank/DDBJ databases">
        <title>Wine fermentation using esterase from Monascus purpureus.</title>
        <authorList>
            <person name="Geng C."/>
            <person name="Zhang Y."/>
        </authorList>
    </citation>
    <scope>NUCLEOTIDE SEQUENCE [LARGE SCALE GENOMIC DNA]</scope>
    <source>
        <strain evidence="2">HQ1</strain>
    </source>
</reference>
<dbReference type="Proteomes" id="UP000319663">
    <property type="component" value="Unassembled WGS sequence"/>
</dbReference>
<sequence length="226" mass="25257">MSLPVTEFVYFKLKPSVKPEDPTNEEGQQFIKTLQATKNQLGYESSAWGRTLEDDSVIVWAIDWNTAHDGGSRSSLLIPLLVPNTHITHIVTTLSPSPSTTDTFTKNPVTELCCLNFDAAMSPDEHAAVDAALIDFRSALVEKLPGLLKPKSWSTGQVERPGSREHRHSPSGKARMTFLAVGWESKEVHLEAKKEEVFIQAITPVRERMLPSIHETDMRHVVFQKV</sequence>
<protein>
    <recommendedName>
        <fullName evidence="4">ABM domain-containing protein</fullName>
    </recommendedName>
</protein>
<organism evidence="2 3">
    <name type="scientific">Monascus purpureus</name>
    <name type="common">Red mold</name>
    <name type="synonym">Monascus anka</name>
    <dbReference type="NCBI Taxonomy" id="5098"/>
    <lineage>
        <taxon>Eukaryota</taxon>
        <taxon>Fungi</taxon>
        <taxon>Dikarya</taxon>
        <taxon>Ascomycota</taxon>
        <taxon>Pezizomycotina</taxon>
        <taxon>Eurotiomycetes</taxon>
        <taxon>Eurotiomycetidae</taxon>
        <taxon>Eurotiales</taxon>
        <taxon>Aspergillaceae</taxon>
        <taxon>Monascus</taxon>
    </lineage>
</organism>
<evidence type="ECO:0008006" key="4">
    <source>
        <dbReference type="Google" id="ProtNLM"/>
    </source>
</evidence>
<proteinExistence type="predicted"/>
<evidence type="ECO:0000313" key="2">
    <source>
        <dbReference type="EMBL" id="TQB76474.1"/>
    </source>
</evidence>
<dbReference type="Gene3D" id="3.30.70.100">
    <property type="match status" value="1"/>
</dbReference>
<dbReference type="EMBL" id="VIFY01000009">
    <property type="protein sequence ID" value="TQB76474.1"/>
    <property type="molecule type" value="Genomic_DNA"/>
</dbReference>
<keyword evidence="3" id="KW-1185">Reference proteome</keyword>
<feature type="region of interest" description="Disordered" evidence="1">
    <location>
        <begin position="152"/>
        <end position="171"/>
    </location>
</feature>
<dbReference type="AlphaFoldDB" id="A0A507R526"/>